<dbReference type="Proteomes" id="UP000663193">
    <property type="component" value="Chromosome 18"/>
</dbReference>
<dbReference type="AlphaFoldDB" id="A0A7U2FGT7"/>
<keyword evidence="1" id="KW-0175">Coiled coil</keyword>
<proteinExistence type="predicted"/>
<feature type="compositionally biased region" description="Low complexity" evidence="2">
    <location>
        <begin position="597"/>
        <end position="614"/>
    </location>
</feature>
<evidence type="ECO:0000313" key="4">
    <source>
        <dbReference type="EMBL" id="QRD05010.1"/>
    </source>
</evidence>
<dbReference type="Pfam" id="PF13257">
    <property type="entry name" value="DUF4048"/>
    <property type="match status" value="1"/>
</dbReference>
<keyword evidence="5" id="KW-1185">Reference proteome</keyword>
<name>A0A7U2FGT7_PHANO</name>
<feature type="compositionally biased region" description="Basic and acidic residues" evidence="2">
    <location>
        <begin position="422"/>
        <end position="434"/>
    </location>
</feature>
<dbReference type="InterPro" id="IPR025122">
    <property type="entry name" value="DUF4048"/>
</dbReference>
<evidence type="ECO:0000259" key="3">
    <source>
        <dbReference type="Pfam" id="PF13257"/>
    </source>
</evidence>
<accession>A0A7U2FGT7</accession>
<feature type="region of interest" description="Disordered" evidence="2">
    <location>
        <begin position="485"/>
        <end position="679"/>
    </location>
</feature>
<feature type="region of interest" description="Disordered" evidence="2">
    <location>
        <begin position="320"/>
        <end position="343"/>
    </location>
</feature>
<evidence type="ECO:0000256" key="1">
    <source>
        <dbReference type="SAM" id="Coils"/>
    </source>
</evidence>
<dbReference type="EMBL" id="CP069040">
    <property type="protein sequence ID" value="QRD05010.1"/>
    <property type="molecule type" value="Genomic_DNA"/>
</dbReference>
<feature type="compositionally biased region" description="Low complexity" evidence="2">
    <location>
        <begin position="176"/>
        <end position="192"/>
    </location>
</feature>
<feature type="region of interest" description="Disordered" evidence="2">
    <location>
        <begin position="387"/>
        <end position="434"/>
    </location>
</feature>
<gene>
    <name evidence="4" type="ORF">JI435_109320</name>
</gene>
<feature type="compositionally biased region" description="Polar residues" evidence="2">
    <location>
        <begin position="226"/>
        <end position="247"/>
    </location>
</feature>
<organism evidence="4 5">
    <name type="scientific">Phaeosphaeria nodorum (strain SN15 / ATCC MYA-4574 / FGSC 10173)</name>
    <name type="common">Glume blotch fungus</name>
    <name type="synonym">Parastagonospora nodorum</name>
    <dbReference type="NCBI Taxonomy" id="321614"/>
    <lineage>
        <taxon>Eukaryota</taxon>
        <taxon>Fungi</taxon>
        <taxon>Dikarya</taxon>
        <taxon>Ascomycota</taxon>
        <taxon>Pezizomycotina</taxon>
        <taxon>Dothideomycetes</taxon>
        <taxon>Pleosporomycetidae</taxon>
        <taxon>Pleosporales</taxon>
        <taxon>Pleosporineae</taxon>
        <taxon>Phaeosphaeriaceae</taxon>
        <taxon>Parastagonospora</taxon>
    </lineage>
</organism>
<feature type="coiled-coil region" evidence="1">
    <location>
        <begin position="273"/>
        <end position="307"/>
    </location>
</feature>
<dbReference type="OrthoDB" id="4097086at2759"/>
<protein>
    <recommendedName>
        <fullName evidence="3">DUF4048 domain-containing protein</fullName>
    </recommendedName>
</protein>
<feature type="region of interest" description="Disordered" evidence="2">
    <location>
        <begin position="175"/>
        <end position="263"/>
    </location>
</feature>
<evidence type="ECO:0000256" key="2">
    <source>
        <dbReference type="SAM" id="MobiDB-lite"/>
    </source>
</evidence>
<sequence length="679" mass="73994">MSSPSRSAVNRTSSAGRPCVILGACTEIGLLTARALPPRGRGQIQRLEKRLCDRLNWLYTLLYFASNAACPHAGMGNGIALRCYLWWVRRSLVLRILGLPAGLLTYLELFGLPPFTVLLLVLHRLAQRIRRSTFASIAARFIRSGSSCAGGVADNVDRAHLQTLDASCIGEIHEPASSTASSTSTSASRTTTLPPPIIIVSMPHSRSKTSSQADVVGQGKRLSLQFPIQPSNGTSSPGTYSPRSRPSSWVAPSKVLSPESETAPTEMSILAVLAAQERHVLELKEELTKAEADLQTLKGLYARQEATKFRSKERKAAPLQPVNTLIDITDDPEKEDEAGSTISLEKETMERRKAALLANPKSSPQSNSQRKVFSGSRHLRTLSLLSPDKQYAPPFPQPLNLHEDASTPRQLEAAPRSSTSSDHSKQLIDLSSNERYDSAGLPTIQREQLIRAGTQMANDLKKGLFNFIDDIRQATVGDEAVNGDEEAGFTTRDPLIKGNKKFANGRPALNRSASSKKSVSKSGSTGDDFWKEMGLSEPKTSAVHNKKTHTNKPAQTPQKQTQSVVDEEEEWDNWETPNDAYASKTGDAQDSSDESDAASSHGPGSSRTSTSSTDDAGRDSKRNSIPWPDMAKMSPSNLKRTASHLMKEWEKQLTPPPESRNSNHSHGDYIGRSDSPSLI</sequence>
<feature type="compositionally biased region" description="Low complexity" evidence="2">
    <location>
        <begin position="512"/>
        <end position="524"/>
    </location>
</feature>
<evidence type="ECO:0000313" key="5">
    <source>
        <dbReference type="Proteomes" id="UP000663193"/>
    </source>
</evidence>
<dbReference type="VEuPathDB" id="FungiDB:JI435_109320"/>
<reference evidence="5" key="1">
    <citation type="journal article" date="2021" name="BMC Genomics">
        <title>Chromosome-level genome assembly and manually-curated proteome of model necrotroph Parastagonospora nodorum Sn15 reveals a genome-wide trove of candidate effector homologs, and redundancy of virulence-related functions within an accessory chromosome.</title>
        <authorList>
            <person name="Bertazzoni S."/>
            <person name="Jones D.A.B."/>
            <person name="Phan H.T."/>
            <person name="Tan K.-C."/>
            <person name="Hane J.K."/>
        </authorList>
    </citation>
    <scope>NUCLEOTIDE SEQUENCE [LARGE SCALE GENOMIC DNA]</scope>
    <source>
        <strain evidence="5">SN15 / ATCC MYA-4574 / FGSC 10173)</strain>
    </source>
</reference>
<feature type="domain" description="DUF4048" evidence="3">
    <location>
        <begin position="378"/>
        <end position="585"/>
    </location>
</feature>
<feature type="compositionally biased region" description="Polar residues" evidence="2">
    <location>
        <begin position="551"/>
        <end position="563"/>
    </location>
</feature>
<feature type="compositionally biased region" description="Acidic residues" evidence="2">
    <location>
        <begin position="328"/>
        <end position="338"/>
    </location>
</feature>